<comment type="caution">
    <text evidence="2">The sequence shown here is derived from an EMBL/GenBank/DDBJ whole genome shotgun (WGS) entry which is preliminary data.</text>
</comment>
<dbReference type="AlphaFoldDB" id="A0A4Y3RVX5"/>
<name>A0A4Y3RVX5_9ACTN</name>
<reference evidence="2 3" key="1">
    <citation type="submission" date="2019-06" db="EMBL/GenBank/DDBJ databases">
        <title>Whole genome shotgun sequence of Streptomyces gardneri NBRC 12865.</title>
        <authorList>
            <person name="Hosoyama A."/>
            <person name="Uohara A."/>
            <person name="Ohji S."/>
            <person name="Ichikawa N."/>
        </authorList>
    </citation>
    <scope>NUCLEOTIDE SEQUENCE [LARGE SCALE GENOMIC DNA]</scope>
    <source>
        <strain evidence="2 3">NBRC 12865</strain>
    </source>
</reference>
<dbReference type="EMBL" id="BJMN01000039">
    <property type="protein sequence ID" value="GEB60090.1"/>
    <property type="molecule type" value="Genomic_DNA"/>
</dbReference>
<evidence type="ECO:0000313" key="2">
    <source>
        <dbReference type="EMBL" id="GEB60090.1"/>
    </source>
</evidence>
<dbReference type="Proteomes" id="UP000315226">
    <property type="component" value="Unassembled WGS sequence"/>
</dbReference>
<keyword evidence="3" id="KW-1185">Reference proteome</keyword>
<feature type="region of interest" description="Disordered" evidence="1">
    <location>
        <begin position="1"/>
        <end position="32"/>
    </location>
</feature>
<sequence length="140" mass="15754">MRPGRRDRRSDRPAGGVPRLWAVDPQRPRSPVPGQAVFDKAQHIAAVSRRPAHLDLFVLGDDSHVWTTYWNHRSVQFRLRYFIEKESTDDVLQGASDEVYMSALGVDSSTVRVQPDGTYSAPVLHGSEIGDVSDDDVRDR</sequence>
<evidence type="ECO:0000256" key="1">
    <source>
        <dbReference type="SAM" id="MobiDB-lite"/>
    </source>
</evidence>
<proteinExistence type="predicted"/>
<organism evidence="2 3">
    <name type="scientific">Streptomyces gardneri</name>
    <dbReference type="NCBI Taxonomy" id="66892"/>
    <lineage>
        <taxon>Bacteria</taxon>
        <taxon>Bacillati</taxon>
        <taxon>Actinomycetota</taxon>
        <taxon>Actinomycetes</taxon>
        <taxon>Kitasatosporales</taxon>
        <taxon>Streptomycetaceae</taxon>
        <taxon>Streptomyces</taxon>
    </lineage>
</organism>
<accession>A0A4Y3RVX5</accession>
<evidence type="ECO:0000313" key="3">
    <source>
        <dbReference type="Proteomes" id="UP000315226"/>
    </source>
</evidence>
<gene>
    <name evidence="2" type="ORF">SGA01_56950</name>
</gene>
<protein>
    <submittedName>
        <fullName evidence="2">Uncharacterized protein</fullName>
    </submittedName>
</protein>